<comment type="caution">
    <text evidence="6">The sequence shown here is derived from an EMBL/GenBank/DDBJ whole genome shotgun (WGS) entry which is preliminary data.</text>
</comment>
<sequence>MFMLYVLLTASLYHSQLQTTAQSTTPSPSVALATCNPTVCKPSSLPCSSNLDCECFSLTSAANGTISGICAVADLSCTSVVRCNSDNVTCSIAHTICVNSTRCQQPVCYPMALANIQICPPNAITSATLSPLATTTSGRPNLSTLTTSIGTNTTVVRNSTIQGSIATTNSSTTTMVRGTNTTLRTVVTNTTVMTNLPTITTTTPNRNSTTIRTTTSSTTTSTTISRMTSTTTTSAARATNSTTSTRVTASNTTTRPTNTTVTTSRATATLSTSSTRSTTRPPTTSSRSTTTVATTTSTGGVDLPLECIVYTTIDDSTRVVSNNIRDNSQACDRELFYGEPTPIRFVSPGGTQMPTISPGGNNCGTWGTGWLTTSHPSEIGQSVDGTVCYDYGSGNVCVNSNSIQITNCGGYYVYQVYAPPECNSRYCTVEFPNQCTNYTTINDPSRLVSSNGGSGCDNSSFSTGITYVRFVSGSGKDMEIAMSSPGPNHCGTQATGYVTTDYPYFPSQTVNATVCYANNNTSCYASNTITISYCDQYYVFGLTKPPRCPARYCTMDLPIQCYNYITINDPTRLSSNGGGSSDDTTLFPRADSISYVRFMSPGGTQILGTPIEGINRCGIGYPIYIDTTSTPYPSSVGETVNATTCMYVYYSPENYSPCYASNTITITNCSTYYVFGLTAPPALGPSRYCTVDLPSQCYSYLSINDSTRSISNLVNGTACDQSLFTSSNISAPTFVRFISSNGKILSSVPGGSNKCGTSLPGWTSATFPTNPGDTVDATVCYQYLTRSCYVSNPITITNCDTFYVFGLTKPPRCPARYCTD</sequence>
<protein>
    <recommendedName>
        <fullName evidence="5">UMOD/GP2/OIT3-like D8C domain-containing protein</fullName>
    </recommendedName>
</protein>
<dbReference type="AlphaFoldDB" id="A0A815FRR2"/>
<feature type="domain" description="UMOD/GP2/OIT3-like D8C" evidence="5">
    <location>
        <begin position="345"/>
        <end position="428"/>
    </location>
</feature>
<dbReference type="Proteomes" id="UP000663864">
    <property type="component" value="Unassembled WGS sequence"/>
</dbReference>
<gene>
    <name evidence="6" type="ORF">ZHD862_LOCUS29456</name>
</gene>
<evidence type="ECO:0000313" key="6">
    <source>
        <dbReference type="EMBL" id="CAF1329698.1"/>
    </source>
</evidence>
<evidence type="ECO:0000256" key="1">
    <source>
        <dbReference type="ARBA" id="ARBA00022729"/>
    </source>
</evidence>
<proteinExistence type="predicted"/>
<name>A0A815FRR2_9BILA</name>
<accession>A0A815FRR2</accession>
<keyword evidence="1 4" id="KW-0732">Signal</keyword>
<keyword evidence="2" id="KW-1015">Disulfide bond</keyword>
<dbReference type="InterPro" id="IPR057774">
    <property type="entry name" value="D8C_UMOD/GP2/OIT3-like"/>
</dbReference>
<feature type="signal peptide" evidence="4">
    <location>
        <begin position="1"/>
        <end position="17"/>
    </location>
</feature>
<feature type="region of interest" description="Disordered" evidence="3">
    <location>
        <begin position="201"/>
        <end position="297"/>
    </location>
</feature>
<feature type="domain" description="UMOD/GP2/OIT3-like D8C" evidence="5">
    <location>
        <begin position="751"/>
        <end position="818"/>
    </location>
</feature>
<organism evidence="6 7">
    <name type="scientific">Rotaria sordida</name>
    <dbReference type="NCBI Taxonomy" id="392033"/>
    <lineage>
        <taxon>Eukaryota</taxon>
        <taxon>Metazoa</taxon>
        <taxon>Spiralia</taxon>
        <taxon>Gnathifera</taxon>
        <taxon>Rotifera</taxon>
        <taxon>Eurotatoria</taxon>
        <taxon>Bdelloidea</taxon>
        <taxon>Philodinida</taxon>
        <taxon>Philodinidae</taxon>
        <taxon>Rotaria</taxon>
    </lineage>
</organism>
<evidence type="ECO:0000256" key="4">
    <source>
        <dbReference type="SAM" id="SignalP"/>
    </source>
</evidence>
<evidence type="ECO:0000256" key="3">
    <source>
        <dbReference type="SAM" id="MobiDB-lite"/>
    </source>
</evidence>
<evidence type="ECO:0000256" key="2">
    <source>
        <dbReference type="ARBA" id="ARBA00023157"/>
    </source>
</evidence>
<evidence type="ECO:0000313" key="7">
    <source>
        <dbReference type="Proteomes" id="UP000663864"/>
    </source>
</evidence>
<feature type="chain" id="PRO_5033057234" description="UMOD/GP2/OIT3-like D8C domain-containing protein" evidence="4">
    <location>
        <begin position="18"/>
        <end position="820"/>
    </location>
</feature>
<dbReference type="Pfam" id="PF23283">
    <property type="entry name" value="D8C_UMOD"/>
    <property type="match status" value="2"/>
</dbReference>
<reference evidence="6" key="1">
    <citation type="submission" date="2021-02" db="EMBL/GenBank/DDBJ databases">
        <authorList>
            <person name="Nowell W R."/>
        </authorList>
    </citation>
    <scope>NUCLEOTIDE SEQUENCE</scope>
</reference>
<evidence type="ECO:0000259" key="5">
    <source>
        <dbReference type="Pfam" id="PF23283"/>
    </source>
</evidence>
<dbReference type="EMBL" id="CAJNOT010002603">
    <property type="protein sequence ID" value="CAF1329698.1"/>
    <property type="molecule type" value="Genomic_DNA"/>
</dbReference>